<dbReference type="Proteomes" id="UP001163321">
    <property type="component" value="Chromosome 9"/>
</dbReference>
<organism evidence="1 2">
    <name type="scientific">Peronosclerospora sorghi</name>
    <dbReference type="NCBI Taxonomy" id="230839"/>
    <lineage>
        <taxon>Eukaryota</taxon>
        <taxon>Sar</taxon>
        <taxon>Stramenopiles</taxon>
        <taxon>Oomycota</taxon>
        <taxon>Peronosporomycetes</taxon>
        <taxon>Peronosporales</taxon>
        <taxon>Peronosporaceae</taxon>
        <taxon>Peronosclerospora</taxon>
    </lineage>
</organism>
<keyword evidence="2" id="KW-1185">Reference proteome</keyword>
<protein>
    <submittedName>
        <fullName evidence="1">Uncharacterized protein</fullName>
    </submittedName>
</protein>
<accession>A0ACC0VHU9</accession>
<evidence type="ECO:0000313" key="1">
    <source>
        <dbReference type="EMBL" id="KAI9905912.1"/>
    </source>
</evidence>
<sequence>MTEKLEGMLAELKQVAPRLRDYEPTGETWRQAEKLALDVRDQVESLLRSPQGVLQLRGCGALQDMKRLVPEVRLILVTKSTQSETH</sequence>
<proteinExistence type="predicted"/>
<gene>
    <name evidence="1" type="ORF">PsorP6_013570</name>
</gene>
<evidence type="ECO:0000313" key="2">
    <source>
        <dbReference type="Proteomes" id="UP001163321"/>
    </source>
</evidence>
<name>A0ACC0VHU9_9STRA</name>
<dbReference type="EMBL" id="CM047588">
    <property type="protein sequence ID" value="KAI9905912.1"/>
    <property type="molecule type" value="Genomic_DNA"/>
</dbReference>
<comment type="caution">
    <text evidence="1">The sequence shown here is derived from an EMBL/GenBank/DDBJ whole genome shotgun (WGS) entry which is preliminary data.</text>
</comment>
<reference evidence="1 2" key="1">
    <citation type="journal article" date="2022" name="bioRxiv">
        <title>The genome of the oomycete Peronosclerospora sorghi, a cosmopolitan pathogen of maize and sorghum, is inflated with dispersed pseudogenes.</title>
        <authorList>
            <person name="Fletcher K."/>
            <person name="Martin F."/>
            <person name="Isakeit T."/>
            <person name="Cavanaugh K."/>
            <person name="Magill C."/>
            <person name="Michelmore R."/>
        </authorList>
    </citation>
    <scope>NUCLEOTIDE SEQUENCE [LARGE SCALE GENOMIC DNA]</scope>
    <source>
        <strain evidence="1">P6</strain>
    </source>
</reference>